<reference evidence="1 2" key="1">
    <citation type="journal article" date="2016" name="Nat. Commun.">
        <title>Thousands of microbial genomes shed light on interconnected biogeochemical processes in an aquifer system.</title>
        <authorList>
            <person name="Anantharaman K."/>
            <person name="Brown C.T."/>
            <person name="Hug L.A."/>
            <person name="Sharon I."/>
            <person name="Castelle C.J."/>
            <person name="Probst A.J."/>
            <person name="Thomas B.C."/>
            <person name="Singh A."/>
            <person name="Wilkins M.J."/>
            <person name="Karaoz U."/>
            <person name="Brodie E.L."/>
            <person name="Williams K.H."/>
            <person name="Hubbard S.S."/>
            <person name="Banfield J.F."/>
        </authorList>
    </citation>
    <scope>NUCLEOTIDE SEQUENCE [LARGE SCALE GENOMIC DNA]</scope>
</reference>
<protein>
    <recommendedName>
        <fullName evidence="3">SHS2 domain-containing protein</fullName>
    </recommendedName>
</protein>
<dbReference type="Pfam" id="PF11104">
    <property type="entry name" value="PilM_2"/>
    <property type="match status" value="1"/>
</dbReference>
<organism evidence="1 2">
    <name type="scientific">Candidatus Zambryskibacteria bacterium RIFCSPLOWO2_01_FULL_43_17</name>
    <dbReference type="NCBI Taxonomy" id="1802760"/>
    <lineage>
        <taxon>Bacteria</taxon>
        <taxon>Candidatus Zambryskiibacteriota</taxon>
    </lineage>
</organism>
<dbReference type="Proteomes" id="UP000179283">
    <property type="component" value="Unassembled WGS sequence"/>
</dbReference>
<evidence type="ECO:0000313" key="2">
    <source>
        <dbReference type="Proteomes" id="UP000179283"/>
    </source>
</evidence>
<dbReference type="InterPro" id="IPR005883">
    <property type="entry name" value="PilM"/>
</dbReference>
<proteinExistence type="predicted"/>
<sequence>MPVLFKKKKEKEGWRTFFDFFPTPKFLEMPSPGLAISETGLRLVEFSHTKKGYILERADSAPFSESLISAGDIKDKEKLILELKKFREKHNLRYVRASLPEEKAYLFNTTLNQEQMENASTSIEFSIEENVPLSVSEAVFDFVVVNPDRSPDEPAKVNVSVVSQEVVAEYLEVLRTAEFEPLHFEIESQAIVKSVIPRNDAGVNVILNLSRGRAGLYIADGRAIAFTSTIPLAQYGSDQKTPLSAECLNEILVEMKKIFLYWQNLAERMEKRIKPIEKIILVGEDGGRAEVADFLGKSFEVSIEKGNVWQNVFSLDDYVPSISREESLSYAVAIGLAMPRRSKI</sequence>
<dbReference type="SUPFAM" id="SSF53067">
    <property type="entry name" value="Actin-like ATPase domain"/>
    <property type="match status" value="1"/>
</dbReference>
<dbReference type="AlphaFoldDB" id="A0A1G2U517"/>
<dbReference type="InterPro" id="IPR043129">
    <property type="entry name" value="ATPase_NBD"/>
</dbReference>
<evidence type="ECO:0008006" key="3">
    <source>
        <dbReference type="Google" id="ProtNLM"/>
    </source>
</evidence>
<gene>
    <name evidence="1" type="ORF">A2920_01395</name>
</gene>
<comment type="caution">
    <text evidence="1">The sequence shown here is derived from an EMBL/GenBank/DDBJ whole genome shotgun (WGS) entry which is preliminary data.</text>
</comment>
<dbReference type="EMBL" id="MHWD01000008">
    <property type="protein sequence ID" value="OHB04579.1"/>
    <property type="molecule type" value="Genomic_DNA"/>
</dbReference>
<accession>A0A1G2U517</accession>
<dbReference type="Gene3D" id="3.30.420.40">
    <property type="match status" value="1"/>
</dbReference>
<evidence type="ECO:0000313" key="1">
    <source>
        <dbReference type="EMBL" id="OHB04579.1"/>
    </source>
</evidence>
<name>A0A1G2U517_9BACT</name>